<dbReference type="AlphaFoldDB" id="A0A1I7XIA2"/>
<name>A0A1I7XIA2_HETBA</name>
<keyword evidence="2" id="KW-0812">Transmembrane</keyword>
<dbReference type="Proteomes" id="UP000095283">
    <property type="component" value="Unplaced"/>
</dbReference>
<feature type="region of interest" description="Disordered" evidence="1">
    <location>
        <begin position="125"/>
        <end position="147"/>
    </location>
</feature>
<keyword evidence="2" id="KW-0472">Membrane</keyword>
<keyword evidence="2" id="KW-1133">Transmembrane helix</keyword>
<reference evidence="4" key="1">
    <citation type="submission" date="2016-11" db="UniProtKB">
        <authorList>
            <consortium name="WormBaseParasite"/>
        </authorList>
    </citation>
    <scope>IDENTIFICATION</scope>
</reference>
<feature type="compositionally biased region" description="Polar residues" evidence="1">
    <location>
        <begin position="126"/>
        <end position="144"/>
    </location>
</feature>
<accession>A0A1I7XIA2</accession>
<protein>
    <submittedName>
        <fullName evidence="4">WASH_WAHD domain-containing protein</fullName>
    </submittedName>
</protein>
<keyword evidence="3" id="KW-1185">Reference proteome</keyword>
<evidence type="ECO:0000313" key="4">
    <source>
        <dbReference type="WBParaSite" id="Hba_17049"/>
    </source>
</evidence>
<organism evidence="3 4">
    <name type="scientific">Heterorhabditis bacteriophora</name>
    <name type="common">Entomopathogenic nematode worm</name>
    <dbReference type="NCBI Taxonomy" id="37862"/>
    <lineage>
        <taxon>Eukaryota</taxon>
        <taxon>Metazoa</taxon>
        <taxon>Ecdysozoa</taxon>
        <taxon>Nematoda</taxon>
        <taxon>Chromadorea</taxon>
        <taxon>Rhabditida</taxon>
        <taxon>Rhabditina</taxon>
        <taxon>Rhabditomorpha</taxon>
        <taxon>Strongyloidea</taxon>
        <taxon>Heterorhabditidae</taxon>
        <taxon>Heterorhabditis</taxon>
    </lineage>
</organism>
<dbReference type="WBParaSite" id="Hba_17049">
    <property type="protein sequence ID" value="Hba_17049"/>
    <property type="gene ID" value="Hba_17049"/>
</dbReference>
<evidence type="ECO:0000313" key="3">
    <source>
        <dbReference type="Proteomes" id="UP000095283"/>
    </source>
</evidence>
<proteinExistence type="predicted"/>
<sequence>MRNVEVPTLANNRLFCHQLIKTMGSIPYFVGPVESEYIMNQYEFMKYSLVDEQTETNLNEATKIEPSMEIKPPTVPNCGLPISAKQLRNRIEALENTVYVPAIVNGALYFVSQDNDTRTAKDTENVSEAQISDTSINQQNVQKSKSNEDMNKLKEALQILSQLNYQKLHNQYGEIFSMKSTREDLLELKNALNKVLFSVFLFFSSFIFCLTLI</sequence>
<evidence type="ECO:0000256" key="2">
    <source>
        <dbReference type="SAM" id="Phobius"/>
    </source>
</evidence>
<evidence type="ECO:0000256" key="1">
    <source>
        <dbReference type="SAM" id="MobiDB-lite"/>
    </source>
</evidence>
<feature type="transmembrane region" description="Helical" evidence="2">
    <location>
        <begin position="195"/>
        <end position="212"/>
    </location>
</feature>